<accession>A0A8C6P488</accession>
<dbReference type="InterPro" id="IPR052160">
    <property type="entry name" value="Gypsy_RT_Integrase-like"/>
</dbReference>
<evidence type="ECO:0000313" key="3">
    <source>
        <dbReference type="Ensembl" id="ENSNFUP00015038048.1"/>
    </source>
</evidence>
<dbReference type="GO" id="GO:0015074">
    <property type="term" value="P:DNA integration"/>
    <property type="evidence" value="ECO:0007669"/>
    <property type="project" value="InterPro"/>
</dbReference>
<evidence type="ECO:0000259" key="2">
    <source>
        <dbReference type="PROSITE" id="PS50994"/>
    </source>
</evidence>
<dbReference type="FunFam" id="1.10.340.70:FF:000001">
    <property type="entry name" value="Retrovirus-related Pol polyprotein from transposon gypsy-like Protein"/>
    <property type="match status" value="1"/>
</dbReference>
<protein>
    <recommendedName>
        <fullName evidence="1">Gypsy retrotransposon integrase-like protein 1</fullName>
    </recommendedName>
</protein>
<dbReference type="PROSITE" id="PS50994">
    <property type="entry name" value="INTEGRASE"/>
    <property type="match status" value="1"/>
</dbReference>
<proteinExistence type="predicted"/>
<dbReference type="Pfam" id="PF17921">
    <property type="entry name" value="Integrase_H2C2"/>
    <property type="match status" value="1"/>
</dbReference>
<dbReference type="Proteomes" id="UP000694548">
    <property type="component" value="Chromosome sgr02"/>
</dbReference>
<sequence>MCSLQEGGSGSSRTLEMDELSQAQLDDPVLKRIRDAKQGVEHVGPDDPELKQFAPVWDQLEIRGSQLVCVAPANSDAAQVVQVVLPRALVPGVLKQLHNAPTGGHLGVQKLQGKIKDHFYWPEWFKDVRAWVRECADCGSVKMYGGTPRAPLEQSLTSRPFERIAVDILGPLPETRLRNKYIMVVGDYFSKWTEAFPLPNQAAKTIARVLTEEWVCRFGVPRSLHSDQGRNFESKLFRELLERFNRTLLTMLTFFVEDNQLNWDALLPYVMLAYRSSVHASTSVTPYKVLFGREIVLPVDVMLDLDKGELFASVDEYVTSVQCSSARREGLSPSLGSEGWE</sequence>
<dbReference type="Ensembl" id="ENSNFUT00015039732.1">
    <property type="protein sequence ID" value="ENSNFUP00015038048.1"/>
    <property type="gene ID" value="ENSNFUG00015018371.1"/>
</dbReference>
<keyword evidence="4" id="KW-1185">Reference proteome</keyword>
<reference evidence="3" key="1">
    <citation type="submission" date="2014-08" db="EMBL/GenBank/DDBJ databases">
        <authorList>
            <person name="Senf B."/>
            <person name="Petzold A."/>
            <person name="Downie B.R."/>
            <person name="Koch P."/>
            <person name="Platzer M."/>
        </authorList>
    </citation>
    <scope>NUCLEOTIDE SEQUENCE [LARGE SCALE GENOMIC DNA]</scope>
    <source>
        <strain evidence="3">GRZ</strain>
    </source>
</reference>
<organism evidence="3 4">
    <name type="scientific">Nothobranchius furzeri</name>
    <name type="common">Turquoise killifish</name>
    <dbReference type="NCBI Taxonomy" id="105023"/>
    <lineage>
        <taxon>Eukaryota</taxon>
        <taxon>Metazoa</taxon>
        <taxon>Chordata</taxon>
        <taxon>Craniata</taxon>
        <taxon>Vertebrata</taxon>
        <taxon>Euteleostomi</taxon>
        <taxon>Actinopterygii</taxon>
        <taxon>Neopterygii</taxon>
        <taxon>Teleostei</taxon>
        <taxon>Neoteleostei</taxon>
        <taxon>Acanthomorphata</taxon>
        <taxon>Ovalentaria</taxon>
        <taxon>Atherinomorphae</taxon>
        <taxon>Cyprinodontiformes</taxon>
        <taxon>Nothobranchiidae</taxon>
        <taxon>Nothobranchius</taxon>
    </lineage>
</organism>
<dbReference type="FunFam" id="3.30.420.10:FF:000032">
    <property type="entry name" value="Retrovirus-related Pol polyprotein from transposon 297-like Protein"/>
    <property type="match status" value="1"/>
</dbReference>
<dbReference type="SUPFAM" id="SSF53098">
    <property type="entry name" value="Ribonuclease H-like"/>
    <property type="match status" value="1"/>
</dbReference>
<reference evidence="3" key="2">
    <citation type="submission" date="2025-08" db="UniProtKB">
        <authorList>
            <consortium name="Ensembl"/>
        </authorList>
    </citation>
    <scope>IDENTIFICATION</scope>
</reference>
<reference evidence="3" key="3">
    <citation type="submission" date="2025-09" db="UniProtKB">
        <authorList>
            <consortium name="Ensembl"/>
        </authorList>
    </citation>
    <scope>IDENTIFICATION</scope>
</reference>
<evidence type="ECO:0000256" key="1">
    <source>
        <dbReference type="ARBA" id="ARBA00039658"/>
    </source>
</evidence>
<dbReference type="InterPro" id="IPR001584">
    <property type="entry name" value="Integrase_cat-core"/>
</dbReference>
<dbReference type="Gene3D" id="1.10.340.70">
    <property type="match status" value="1"/>
</dbReference>
<dbReference type="AlphaFoldDB" id="A0A8C6P488"/>
<feature type="domain" description="Integrase catalytic" evidence="2">
    <location>
        <begin position="156"/>
        <end position="245"/>
    </location>
</feature>
<dbReference type="PANTHER" id="PTHR47266">
    <property type="entry name" value="ENDONUCLEASE-RELATED"/>
    <property type="match status" value="1"/>
</dbReference>
<evidence type="ECO:0000313" key="4">
    <source>
        <dbReference type="Proteomes" id="UP000694548"/>
    </source>
</evidence>
<dbReference type="InterPro" id="IPR036397">
    <property type="entry name" value="RNaseH_sf"/>
</dbReference>
<name>A0A8C6P488_NOTFU</name>
<dbReference type="InterPro" id="IPR041588">
    <property type="entry name" value="Integrase_H2C2"/>
</dbReference>
<dbReference type="GO" id="GO:0003676">
    <property type="term" value="F:nucleic acid binding"/>
    <property type="evidence" value="ECO:0007669"/>
    <property type="project" value="InterPro"/>
</dbReference>
<dbReference type="GeneTree" id="ENSGT01000000214408"/>
<dbReference type="Pfam" id="PF00665">
    <property type="entry name" value="rve"/>
    <property type="match status" value="1"/>
</dbReference>
<dbReference type="Gene3D" id="3.30.420.10">
    <property type="entry name" value="Ribonuclease H-like superfamily/Ribonuclease H"/>
    <property type="match status" value="2"/>
</dbReference>
<dbReference type="InterPro" id="IPR012337">
    <property type="entry name" value="RNaseH-like_sf"/>
</dbReference>